<evidence type="ECO:0000256" key="6">
    <source>
        <dbReference type="SAM" id="MobiDB-lite"/>
    </source>
</evidence>
<evidence type="ECO:0000313" key="9">
    <source>
        <dbReference type="EMBL" id="BAS19515.1"/>
    </source>
</evidence>
<evidence type="ECO:0000259" key="7">
    <source>
        <dbReference type="Pfam" id="PF02631"/>
    </source>
</evidence>
<dbReference type="InterPro" id="IPR036388">
    <property type="entry name" value="WH-like_DNA-bd_sf"/>
</dbReference>
<feature type="compositionally biased region" description="Basic and acidic residues" evidence="6">
    <location>
        <begin position="1"/>
        <end position="19"/>
    </location>
</feature>
<feature type="domain" description="RecX first three-helical" evidence="8">
    <location>
        <begin position="495"/>
        <end position="533"/>
    </location>
</feature>
<feature type="region of interest" description="Disordered" evidence="6">
    <location>
        <begin position="150"/>
        <end position="223"/>
    </location>
</feature>
<dbReference type="EMBL" id="AP014938">
    <property type="protein sequence ID" value="BAS19515.1"/>
    <property type="molecule type" value="Genomic_DNA"/>
</dbReference>
<evidence type="ECO:0000259" key="8">
    <source>
        <dbReference type="Pfam" id="PF21982"/>
    </source>
</evidence>
<feature type="compositionally biased region" description="Polar residues" evidence="6">
    <location>
        <begin position="458"/>
        <end position="475"/>
    </location>
</feature>
<evidence type="ECO:0000256" key="4">
    <source>
        <dbReference type="ARBA" id="ARBA00022490"/>
    </source>
</evidence>
<dbReference type="PATRIC" id="fig|43675.28.peg.273"/>
<dbReference type="RefSeq" id="WP_060823732.1">
    <property type="nucleotide sequence ID" value="NZ_AP014938.1"/>
</dbReference>
<accession>A0A0K2RXJ6</accession>
<dbReference type="GO" id="GO:0006282">
    <property type="term" value="P:regulation of DNA repair"/>
    <property type="evidence" value="ECO:0007669"/>
    <property type="project" value="UniProtKB-UniRule"/>
</dbReference>
<feature type="region of interest" description="Disordered" evidence="6">
    <location>
        <begin position="257"/>
        <end position="490"/>
    </location>
</feature>
<comment type="subcellular location">
    <subcellularLocation>
        <location evidence="1 5">Cytoplasm</location>
    </subcellularLocation>
</comment>
<dbReference type="AlphaFoldDB" id="A0A0K2RXJ6"/>
<proteinExistence type="inferred from homology"/>
<keyword evidence="4 5" id="KW-0963">Cytoplasm</keyword>
<evidence type="ECO:0000256" key="3">
    <source>
        <dbReference type="ARBA" id="ARBA00018111"/>
    </source>
</evidence>
<comment type="similarity">
    <text evidence="2 5">Belongs to the RecX family.</text>
</comment>
<dbReference type="Proteomes" id="UP000066203">
    <property type="component" value="Chromosome"/>
</dbReference>
<feature type="domain" description="RecX second three-helical" evidence="7">
    <location>
        <begin position="541"/>
        <end position="582"/>
    </location>
</feature>
<feature type="compositionally biased region" description="Basic residues" evidence="6">
    <location>
        <begin position="340"/>
        <end position="349"/>
    </location>
</feature>
<dbReference type="PANTHER" id="PTHR33602:SF1">
    <property type="entry name" value="REGULATORY PROTEIN RECX FAMILY PROTEIN"/>
    <property type="match status" value="1"/>
</dbReference>
<dbReference type="PANTHER" id="PTHR33602">
    <property type="entry name" value="REGULATORY PROTEIN RECX FAMILY PROTEIN"/>
    <property type="match status" value="1"/>
</dbReference>
<gene>
    <name evidence="5" type="primary">recX</name>
    <name evidence="9" type="ORF">RM6536_0268</name>
</gene>
<dbReference type="InterPro" id="IPR053926">
    <property type="entry name" value="RecX_HTH_1st"/>
</dbReference>
<feature type="region of interest" description="Disordered" evidence="6">
    <location>
        <begin position="103"/>
        <end position="130"/>
    </location>
</feature>
<evidence type="ECO:0000313" key="10">
    <source>
        <dbReference type="Proteomes" id="UP000066203"/>
    </source>
</evidence>
<dbReference type="Pfam" id="PF02631">
    <property type="entry name" value="RecX_HTH2"/>
    <property type="match status" value="1"/>
</dbReference>
<dbReference type="InterPro" id="IPR003783">
    <property type="entry name" value="Regulatory_RecX"/>
</dbReference>
<evidence type="ECO:0000256" key="5">
    <source>
        <dbReference type="HAMAP-Rule" id="MF_01114"/>
    </source>
</evidence>
<comment type="function">
    <text evidence="5">Modulates RecA activity.</text>
</comment>
<protein>
    <recommendedName>
        <fullName evidence="3 5">Regulatory protein RecX</fullName>
    </recommendedName>
</protein>
<reference evidence="10" key="1">
    <citation type="submission" date="2015-08" db="EMBL/GenBank/DDBJ databases">
        <title>Complete genome sequence of Rothia mucilaginosa strain NUM-Rm6536.</title>
        <authorList>
            <person name="Nambu T."/>
        </authorList>
    </citation>
    <scope>NUCLEOTIDE SEQUENCE [LARGE SCALE GENOMIC DNA]</scope>
    <source>
        <strain evidence="10">NUM-Rm6536</strain>
    </source>
</reference>
<dbReference type="InterPro" id="IPR053924">
    <property type="entry name" value="RecX_HTH_2nd"/>
</dbReference>
<evidence type="ECO:0000256" key="2">
    <source>
        <dbReference type="ARBA" id="ARBA00009695"/>
    </source>
</evidence>
<feature type="region of interest" description="Disordered" evidence="6">
    <location>
        <begin position="1"/>
        <end position="48"/>
    </location>
</feature>
<name>A0A0K2RXJ6_9MICC</name>
<feature type="compositionally biased region" description="Low complexity" evidence="6">
    <location>
        <begin position="307"/>
        <end position="319"/>
    </location>
</feature>
<evidence type="ECO:0000256" key="1">
    <source>
        <dbReference type="ARBA" id="ARBA00004496"/>
    </source>
</evidence>
<dbReference type="GO" id="GO:0005737">
    <property type="term" value="C:cytoplasm"/>
    <property type="evidence" value="ECO:0007669"/>
    <property type="project" value="UniProtKB-SubCell"/>
</dbReference>
<dbReference type="Gene3D" id="1.10.10.10">
    <property type="entry name" value="Winged helix-like DNA-binding domain superfamily/Winged helix DNA-binding domain"/>
    <property type="match status" value="1"/>
</dbReference>
<dbReference type="HAMAP" id="MF_01114">
    <property type="entry name" value="RecX"/>
    <property type="match status" value="1"/>
</dbReference>
<sequence length="653" mass="71347">MTEQNGHEEHERNSARDGDAGFAALDATEPHFGSSALQGSAFHDPAFEDSTFSAPVSFEATGSFESTAPPVEVGGFEALNFEAPAALAEPTLNWETPPVVAPPIVGELPYEDEPPYPDEPPYEDEPAYPAEPLYPEAEYTGEYYAGEYWVPSDEAAPPEAIAEQRGGQEPSPQKPKPKARQAEKLAHKKKSAPQKKSAATENAPKKWVRNRRTDSVAAEEFPDWHPASHGFVEESIARDNGGDYAGEFRVPELPLQAVPGNFEDGSSEEGSESPRRSLLVDPNLPAVSIDEAPQRAFTPGGAEPRPMAAGRMSRAGAASIGSGLTAEEKDEIERQAAQRAKQKKRKSSRASKNTDYKRGFRRMSAVQQEKMRSRSPYAPAFGARSDDEETRKSPAGRGSGSNLFREGSSLNEELTPAEEALIRGIAEEEAQGVGTGKRRAASAGSPKGGSRARGSQPGGSQMRQVSLPSESNVPSWKQKVRAARAAEETDPYTRAKTIVYNQLAYSAKTRGQLRKKLQAEGFDTELIEPLLDKFEAAKLIDDAEYAQTFVAQKSRTKKLSRAALRRELAERGVRGEEAENALAQRTDEQEREDAAELVRKKLRLGMDLSDRAEKDRVTRRLLGMLARRGYSSSVSLSVIREELAAYGAEDELW</sequence>
<dbReference type="Pfam" id="PF21982">
    <property type="entry name" value="RecX_HTH1"/>
    <property type="match status" value="1"/>
</dbReference>
<organism evidence="9">
    <name type="scientific">Rothia mucilaginosa</name>
    <dbReference type="NCBI Taxonomy" id="43675"/>
    <lineage>
        <taxon>Bacteria</taxon>
        <taxon>Bacillati</taxon>
        <taxon>Actinomycetota</taxon>
        <taxon>Actinomycetes</taxon>
        <taxon>Micrococcales</taxon>
        <taxon>Micrococcaceae</taxon>
        <taxon>Rothia</taxon>
    </lineage>
</organism>
<feature type="compositionally biased region" description="Acidic residues" evidence="6">
    <location>
        <begin position="109"/>
        <end position="126"/>
    </location>
</feature>